<accession>A0AAE0G2T1</accession>
<proteinExistence type="predicted"/>
<gene>
    <name evidence="2" type="ORF">CYMTET_21116</name>
</gene>
<comment type="caution">
    <text evidence="2">The sequence shown here is derived from an EMBL/GenBank/DDBJ whole genome shotgun (WGS) entry which is preliminary data.</text>
</comment>
<evidence type="ECO:0000313" key="3">
    <source>
        <dbReference type="Proteomes" id="UP001190700"/>
    </source>
</evidence>
<dbReference type="EMBL" id="LGRX02010366">
    <property type="protein sequence ID" value="KAK3270490.1"/>
    <property type="molecule type" value="Genomic_DNA"/>
</dbReference>
<evidence type="ECO:0000313" key="2">
    <source>
        <dbReference type="EMBL" id="KAK3270490.1"/>
    </source>
</evidence>
<dbReference type="AlphaFoldDB" id="A0AAE0G2T1"/>
<evidence type="ECO:0000256" key="1">
    <source>
        <dbReference type="SAM" id="MobiDB-lite"/>
    </source>
</evidence>
<dbReference type="Proteomes" id="UP001190700">
    <property type="component" value="Unassembled WGS sequence"/>
</dbReference>
<organism evidence="2 3">
    <name type="scientific">Cymbomonas tetramitiformis</name>
    <dbReference type="NCBI Taxonomy" id="36881"/>
    <lineage>
        <taxon>Eukaryota</taxon>
        <taxon>Viridiplantae</taxon>
        <taxon>Chlorophyta</taxon>
        <taxon>Pyramimonadophyceae</taxon>
        <taxon>Pyramimonadales</taxon>
        <taxon>Pyramimonadaceae</taxon>
        <taxon>Cymbomonas</taxon>
    </lineage>
</organism>
<protein>
    <submittedName>
        <fullName evidence="2">Uncharacterized protein</fullName>
    </submittedName>
</protein>
<keyword evidence="3" id="KW-1185">Reference proteome</keyword>
<name>A0AAE0G2T1_9CHLO</name>
<reference evidence="2 3" key="1">
    <citation type="journal article" date="2015" name="Genome Biol. Evol.">
        <title>Comparative Genomics of a Bacterivorous Green Alga Reveals Evolutionary Causalities and Consequences of Phago-Mixotrophic Mode of Nutrition.</title>
        <authorList>
            <person name="Burns J.A."/>
            <person name="Paasch A."/>
            <person name="Narechania A."/>
            <person name="Kim E."/>
        </authorList>
    </citation>
    <scope>NUCLEOTIDE SEQUENCE [LARGE SCALE GENOMIC DNA]</scope>
    <source>
        <strain evidence="2 3">PLY_AMNH</strain>
    </source>
</reference>
<feature type="region of interest" description="Disordered" evidence="1">
    <location>
        <begin position="183"/>
        <end position="211"/>
    </location>
</feature>
<sequence>MGDDKGGTITAALYEENVANVDAIYAKGRHRQWAKAIRELALGGKDVYFEAVKDQGRYIIWTWFGPKAQILSARIRAGQSGQDIFPVKDTDRLAKIVVILKTEFGSAGLNLTSFDFDDLSKAVIEKRLARDNRAVDWTPSEEARKYKILERLDSDLYAAVMGTLTARLAEKIESALKYQRLGGASAAPPKNRRGKGLDGYRAGSHPTPQVGFDKQEMRALPLCNRCGREGVGKKYHEYKNCPFGGKGAVGGSAAYCMPIDNADAPEAMHALALCHIFQVAADAGAEAFAAAVQEYAAPAVLTGSLVGLRPIRS</sequence>